<dbReference type="InterPro" id="IPR013149">
    <property type="entry name" value="ADH-like_C"/>
</dbReference>
<dbReference type="Pfam" id="PF00107">
    <property type="entry name" value="ADH_zinc_N"/>
    <property type="match status" value="1"/>
</dbReference>
<dbReference type="NCBIfam" id="TIGR00756">
    <property type="entry name" value="PPR"/>
    <property type="match status" value="1"/>
</dbReference>
<proteinExistence type="predicted"/>
<dbReference type="PANTHER" id="PTHR43205">
    <property type="entry name" value="PROSTAGLANDIN REDUCTASE"/>
    <property type="match status" value="1"/>
</dbReference>
<accession>A0A5N5GSU0</accession>
<gene>
    <name evidence="4" type="ORF">D8674_014508</name>
</gene>
<organism evidence="4 5">
    <name type="scientific">Pyrus ussuriensis x Pyrus communis</name>
    <dbReference type="NCBI Taxonomy" id="2448454"/>
    <lineage>
        <taxon>Eukaryota</taxon>
        <taxon>Viridiplantae</taxon>
        <taxon>Streptophyta</taxon>
        <taxon>Embryophyta</taxon>
        <taxon>Tracheophyta</taxon>
        <taxon>Spermatophyta</taxon>
        <taxon>Magnoliopsida</taxon>
        <taxon>eudicotyledons</taxon>
        <taxon>Gunneridae</taxon>
        <taxon>Pentapetalae</taxon>
        <taxon>rosids</taxon>
        <taxon>fabids</taxon>
        <taxon>Rosales</taxon>
        <taxon>Rosaceae</taxon>
        <taxon>Amygdaloideae</taxon>
        <taxon>Maleae</taxon>
        <taxon>Pyrus</taxon>
    </lineage>
</organism>
<reference evidence="5" key="2">
    <citation type="submission" date="2019-10" db="EMBL/GenBank/DDBJ databases">
        <title>A de novo genome assembly of a pear dwarfing rootstock.</title>
        <authorList>
            <person name="Wang F."/>
            <person name="Wang J."/>
            <person name="Li S."/>
            <person name="Zhang Y."/>
            <person name="Fang M."/>
            <person name="Ma L."/>
            <person name="Zhao Y."/>
            <person name="Jiang S."/>
        </authorList>
    </citation>
    <scope>NUCLEOTIDE SEQUENCE [LARGE SCALE GENOMIC DNA]</scope>
</reference>
<dbReference type="FunFam" id="3.40.50.720:FF:000121">
    <property type="entry name" value="Prostaglandin reductase 2"/>
    <property type="match status" value="1"/>
</dbReference>
<reference evidence="4 5" key="3">
    <citation type="submission" date="2019-11" db="EMBL/GenBank/DDBJ databases">
        <title>A de novo genome assembly of a pear dwarfing rootstock.</title>
        <authorList>
            <person name="Wang F."/>
            <person name="Wang J."/>
            <person name="Li S."/>
            <person name="Zhang Y."/>
            <person name="Fang M."/>
            <person name="Ma L."/>
            <person name="Zhao Y."/>
            <person name="Jiang S."/>
        </authorList>
    </citation>
    <scope>NUCLEOTIDE SEQUENCE [LARGE SCALE GENOMIC DNA]</scope>
    <source>
        <strain evidence="4">S2</strain>
        <tissue evidence="4">Leaf</tissue>
    </source>
</reference>
<dbReference type="InterPro" id="IPR002885">
    <property type="entry name" value="PPR_rpt"/>
</dbReference>
<evidence type="ECO:0000313" key="5">
    <source>
        <dbReference type="Proteomes" id="UP000327157"/>
    </source>
</evidence>
<dbReference type="Proteomes" id="UP000327157">
    <property type="component" value="Chromosome 15"/>
</dbReference>
<dbReference type="SMART" id="SM00829">
    <property type="entry name" value="PKS_ER"/>
    <property type="match status" value="1"/>
</dbReference>
<dbReference type="InterPro" id="IPR020843">
    <property type="entry name" value="ER"/>
</dbReference>
<name>A0A5N5GSU0_9ROSA</name>
<keyword evidence="1" id="KW-0560">Oxidoreductase</keyword>
<dbReference type="SUPFAM" id="SSF51735">
    <property type="entry name" value="NAD(P)-binding Rossmann-fold domains"/>
    <property type="match status" value="1"/>
</dbReference>
<dbReference type="InterPro" id="IPR036291">
    <property type="entry name" value="NAD(P)-bd_dom_sf"/>
</dbReference>
<dbReference type="Gene3D" id="3.40.50.720">
    <property type="entry name" value="NAD(P)-binding Rossmann-like Domain"/>
    <property type="match status" value="1"/>
</dbReference>
<protein>
    <submittedName>
        <fullName evidence="4">2-alkenal reductase (NADP(+)-dependent)-like</fullName>
    </submittedName>
</protein>
<dbReference type="Gene3D" id="3.90.180.10">
    <property type="entry name" value="Medium-chain alcohol dehydrogenases, catalytic domain"/>
    <property type="match status" value="1"/>
</dbReference>
<reference evidence="4 5" key="1">
    <citation type="submission" date="2019-09" db="EMBL/GenBank/DDBJ databases">
        <authorList>
            <person name="Ou C."/>
        </authorList>
    </citation>
    <scope>NUCLEOTIDE SEQUENCE [LARGE SCALE GENOMIC DNA]</scope>
    <source>
        <strain evidence="4">S2</strain>
        <tissue evidence="4">Leaf</tissue>
    </source>
</reference>
<dbReference type="InterPro" id="IPR041694">
    <property type="entry name" value="ADH_N_2"/>
</dbReference>
<dbReference type="PROSITE" id="PS51375">
    <property type="entry name" value="PPR"/>
    <property type="match status" value="1"/>
</dbReference>
<comment type="caution">
    <text evidence="4">The sequence shown here is derived from an EMBL/GenBank/DDBJ whole genome shotgun (WGS) entry which is preliminary data.</text>
</comment>
<keyword evidence="5" id="KW-1185">Reference proteome</keyword>
<dbReference type="InterPro" id="IPR011032">
    <property type="entry name" value="GroES-like_sf"/>
</dbReference>
<dbReference type="EMBL" id="SMOL01000401">
    <property type="protein sequence ID" value="KAB2618639.1"/>
    <property type="molecule type" value="Genomic_DNA"/>
</dbReference>
<dbReference type="PANTHER" id="PTHR43205:SF12">
    <property type="entry name" value="OS06G0602900 PROTEIN"/>
    <property type="match status" value="1"/>
</dbReference>
<dbReference type="SUPFAM" id="SSF50129">
    <property type="entry name" value="GroES-like"/>
    <property type="match status" value="1"/>
</dbReference>
<evidence type="ECO:0000259" key="3">
    <source>
        <dbReference type="SMART" id="SM00829"/>
    </source>
</evidence>
<dbReference type="GO" id="GO:0016628">
    <property type="term" value="F:oxidoreductase activity, acting on the CH-CH group of donors, NAD or NADP as acceptor"/>
    <property type="evidence" value="ECO:0007669"/>
    <property type="project" value="InterPro"/>
</dbReference>
<dbReference type="OrthoDB" id="809632at2759"/>
<feature type="repeat" description="PPR" evidence="2">
    <location>
        <begin position="349"/>
        <end position="383"/>
    </location>
</feature>
<feature type="domain" description="Enoyl reductase (ER)" evidence="3">
    <location>
        <begin position="20"/>
        <end position="342"/>
    </location>
</feature>
<evidence type="ECO:0000256" key="1">
    <source>
        <dbReference type="ARBA" id="ARBA00023002"/>
    </source>
</evidence>
<sequence>MEVTNRYISIKSPLDDGEPKESDFELKTSPLALSVSPGSSDVIVKNLYVSIDPYQLNRMKSFSSSQKAIGFATAIAPGEEIDAYGVAKVVASGNPEFEKDDLVVGLISWGEYTVLKEGTMFRKFDPLGFPLSYQVGILGFSGLTAYGGFFEVCKPKKGERVFVSAASGSVGNLVGQYAKLFGCYVVGSAGSKEKVALLKAKLGFDDAFNYKEEPDLKSTLKKYFPDGIDIYFDNVGAEMLEAAVENMNTFGRVAVCGVISEYTDAGKRAAPNMLDVVYKRIKIQGFLAADLMNVYSDFISTTVDHLRTGNLHVVEDISCGLESFPSAFIGLFRGHNTGKKMVKGIPSEEAGVLNSMIAGVAMTGDARKSLELFDQMVDRGLELFDQMETLTEAGKEEADKFVEDKMGGLGRGNANTWGALPAACRVHGNVEVGDQIWKKLAGTGVADCGIHLLSYNIVIEVNGMAEEFLVGDLCHPQQKKWLIRSTPLNCSILEPDSEKLIKHDSRTLIIM</sequence>
<dbReference type="AlphaFoldDB" id="A0A5N5GSU0"/>
<evidence type="ECO:0000313" key="4">
    <source>
        <dbReference type="EMBL" id="KAB2618639.1"/>
    </source>
</evidence>
<dbReference type="InterPro" id="IPR045010">
    <property type="entry name" value="MDR_fam"/>
</dbReference>
<evidence type="ECO:0000256" key="2">
    <source>
        <dbReference type="PROSITE-ProRule" id="PRU00708"/>
    </source>
</evidence>
<dbReference type="Pfam" id="PF16884">
    <property type="entry name" value="ADH_N_2"/>
    <property type="match status" value="1"/>
</dbReference>